<protein>
    <recommendedName>
        <fullName evidence="1">Methyltransferase domain-containing protein</fullName>
    </recommendedName>
</protein>
<gene>
    <name evidence="2" type="ORF">DSM5745_01149</name>
</gene>
<comment type="caution">
    <text evidence="2">The sequence shown here is derived from an EMBL/GenBank/DDBJ whole genome shotgun (WGS) entry which is preliminary data.</text>
</comment>
<dbReference type="RefSeq" id="XP_026609010.1">
    <property type="nucleotide sequence ID" value="XM_026743165.1"/>
</dbReference>
<evidence type="ECO:0000313" key="2">
    <source>
        <dbReference type="EMBL" id="RDW93827.1"/>
    </source>
</evidence>
<dbReference type="GeneID" id="38111519"/>
<proteinExistence type="predicted"/>
<keyword evidence="3" id="KW-1185">Reference proteome</keyword>
<reference evidence="2 3" key="1">
    <citation type="journal article" date="2018" name="IMA Fungus">
        <title>IMA Genome-F 9: Draft genome sequence of Annulohypoxylon stygium, Aspergillus mulundensis, Berkeleyomyces basicola (syn. Thielaviopsis basicola), Ceratocystis smalleyi, two Cercospora beticola strains, Coleophoma cylindrospora, Fusarium fracticaudum, Phialophora cf. hyalina, and Morchella septimelata.</title>
        <authorList>
            <person name="Wingfield B.D."/>
            <person name="Bills G.F."/>
            <person name="Dong Y."/>
            <person name="Huang W."/>
            <person name="Nel W.J."/>
            <person name="Swalarsk-Parry B.S."/>
            <person name="Vaghefi N."/>
            <person name="Wilken P.M."/>
            <person name="An Z."/>
            <person name="de Beer Z.W."/>
            <person name="De Vos L."/>
            <person name="Chen L."/>
            <person name="Duong T.A."/>
            <person name="Gao Y."/>
            <person name="Hammerbacher A."/>
            <person name="Kikkert J.R."/>
            <person name="Li Y."/>
            <person name="Li H."/>
            <person name="Li K."/>
            <person name="Li Q."/>
            <person name="Liu X."/>
            <person name="Ma X."/>
            <person name="Naidoo K."/>
            <person name="Pethybridge S.J."/>
            <person name="Sun J."/>
            <person name="Steenkamp E.T."/>
            <person name="van der Nest M.A."/>
            <person name="van Wyk S."/>
            <person name="Wingfield M.J."/>
            <person name="Xiong C."/>
            <person name="Yue Q."/>
            <person name="Zhang X."/>
        </authorList>
    </citation>
    <scope>NUCLEOTIDE SEQUENCE [LARGE SCALE GENOMIC DNA]</scope>
    <source>
        <strain evidence="2 3">DSM 5745</strain>
    </source>
</reference>
<dbReference type="AlphaFoldDB" id="A0A3D8T5J1"/>
<dbReference type="InterPro" id="IPR041698">
    <property type="entry name" value="Methyltransf_25"/>
</dbReference>
<name>A0A3D8T5J1_9EURO</name>
<dbReference type="Pfam" id="PF13649">
    <property type="entry name" value="Methyltransf_25"/>
    <property type="match status" value="1"/>
</dbReference>
<dbReference type="STRING" id="1810919.A0A3D8T5J1"/>
<dbReference type="EMBL" id="PVWQ01000001">
    <property type="protein sequence ID" value="RDW93827.1"/>
    <property type="molecule type" value="Genomic_DNA"/>
</dbReference>
<dbReference type="Proteomes" id="UP000256690">
    <property type="component" value="Unassembled WGS sequence"/>
</dbReference>
<accession>A0A3D8T5J1</accession>
<feature type="domain" description="Methyltransferase" evidence="1">
    <location>
        <begin position="247"/>
        <end position="337"/>
    </location>
</feature>
<dbReference type="OrthoDB" id="4394134at2759"/>
<organism evidence="2 3">
    <name type="scientific">Aspergillus mulundensis</name>
    <dbReference type="NCBI Taxonomy" id="1810919"/>
    <lineage>
        <taxon>Eukaryota</taxon>
        <taxon>Fungi</taxon>
        <taxon>Dikarya</taxon>
        <taxon>Ascomycota</taxon>
        <taxon>Pezizomycotina</taxon>
        <taxon>Eurotiomycetes</taxon>
        <taxon>Eurotiomycetidae</taxon>
        <taxon>Eurotiales</taxon>
        <taxon>Aspergillaceae</taxon>
        <taxon>Aspergillus</taxon>
        <taxon>Aspergillus subgen. Nidulantes</taxon>
    </lineage>
</organism>
<dbReference type="SUPFAM" id="SSF53335">
    <property type="entry name" value="S-adenosyl-L-methionine-dependent methyltransferases"/>
    <property type="match status" value="1"/>
</dbReference>
<sequence>MASEGATTVLNLDHLSWTSVATRIYRSLIEVSNGLKAERVLFKSSLPLDHMLLRKQAEEALERAWASPYHWFARCHWIPDDEGGLALIILSTRQYNSYSPSHSGLLAAISLMESSELSPKVLYRLAFELDNRSLRHSVPESADKAMLKLLSVAKSNSLLLAALAAEILTNQGIPTLPTQAIFKSQENAGSSAHLVSNETHVAATFETRINVDSYNFFELVHPAYFRQTVALAGLVAHFVKTPHPHAIDVGPGPGTNLLAFHELMPDTRVLAIEPSDVAFWYLQDHFKGNPKITCLKEDFLCVSPDVAKIDYIMSTGESHHFNTAAFLQRSMEWLRPGSYWFIADEMITPYVTRVQRSLNLLRHHLAYMAPLCFPWSAVAKDAGGTDSRTPDERAFVDDYNRSVPLAKFYADNEDVKAAEAICRALLTRSEQFGFTTKVSDLRLSFWRLQWLELQALVAGLDYEVEQKTSPRHFIKMAEGAGFTLIRHERVYGTDGPSEFGGGTHVMAFQKS</sequence>
<evidence type="ECO:0000313" key="3">
    <source>
        <dbReference type="Proteomes" id="UP000256690"/>
    </source>
</evidence>
<dbReference type="CDD" id="cd02440">
    <property type="entry name" value="AdoMet_MTases"/>
    <property type="match status" value="1"/>
</dbReference>
<evidence type="ECO:0000259" key="1">
    <source>
        <dbReference type="Pfam" id="PF13649"/>
    </source>
</evidence>
<dbReference type="InterPro" id="IPR029063">
    <property type="entry name" value="SAM-dependent_MTases_sf"/>
</dbReference>
<dbReference type="Gene3D" id="3.40.50.150">
    <property type="entry name" value="Vaccinia Virus protein VP39"/>
    <property type="match status" value="1"/>
</dbReference>